<dbReference type="AlphaFoldDB" id="A0A2N9VTU0"/>
<dbReference type="EMBL" id="MZMT01000049">
    <property type="protein sequence ID" value="PIO42908.1"/>
    <property type="molecule type" value="Genomic_DNA"/>
</dbReference>
<dbReference type="SMART" id="SM00028">
    <property type="entry name" value="TPR"/>
    <property type="match status" value="1"/>
</dbReference>
<evidence type="ECO:0000313" key="2">
    <source>
        <dbReference type="EMBL" id="PIO42908.1"/>
    </source>
</evidence>
<comment type="caution">
    <text evidence="2">The sequence shown here is derived from an EMBL/GenBank/DDBJ whole genome shotgun (WGS) entry which is preliminary data.</text>
</comment>
<organism evidence="2 3">
    <name type="scientific">Phyllobacterium zundukense</name>
    <dbReference type="NCBI Taxonomy" id="1867719"/>
    <lineage>
        <taxon>Bacteria</taxon>
        <taxon>Pseudomonadati</taxon>
        <taxon>Pseudomonadota</taxon>
        <taxon>Alphaproteobacteria</taxon>
        <taxon>Hyphomicrobiales</taxon>
        <taxon>Phyllobacteriaceae</taxon>
        <taxon>Phyllobacterium</taxon>
    </lineage>
</organism>
<reference evidence="2 3" key="1">
    <citation type="journal article" date="2017" name="Int J Environ Stud">
        <title>Does the Miocene-Pliocene relict legume Oxytropis triphylla form nitrogen-fixing nodules with a combination of bacterial strains?</title>
        <authorList>
            <person name="Safronova V."/>
            <person name="Belimov A."/>
            <person name="Sazanova A."/>
            <person name="Kuznetsova I."/>
            <person name="Popova J."/>
            <person name="Andronov E."/>
            <person name="Verkhozina A."/>
            <person name="Tikhonovich I."/>
        </authorList>
    </citation>
    <scope>NUCLEOTIDE SEQUENCE [LARGE SCALE GENOMIC DNA]</scope>
    <source>
        <strain evidence="2 3">Tri-38</strain>
    </source>
</reference>
<feature type="repeat" description="TPR" evidence="1">
    <location>
        <begin position="11"/>
        <end position="44"/>
    </location>
</feature>
<dbReference type="Pfam" id="PF13414">
    <property type="entry name" value="TPR_11"/>
    <property type="match status" value="1"/>
</dbReference>
<keyword evidence="3" id="KW-1185">Reference proteome</keyword>
<evidence type="ECO:0000256" key="1">
    <source>
        <dbReference type="PROSITE-ProRule" id="PRU00339"/>
    </source>
</evidence>
<proteinExistence type="predicted"/>
<evidence type="ECO:0000313" key="3">
    <source>
        <dbReference type="Proteomes" id="UP000232163"/>
    </source>
</evidence>
<name>A0A2N9VTU0_9HYPH</name>
<accession>A0A2N9VTU0</accession>
<dbReference type="SUPFAM" id="SSF48452">
    <property type="entry name" value="TPR-like"/>
    <property type="match status" value="1"/>
</dbReference>
<dbReference type="InterPro" id="IPR011990">
    <property type="entry name" value="TPR-like_helical_dom_sf"/>
</dbReference>
<keyword evidence="1" id="KW-0802">TPR repeat</keyword>
<sequence>MPTAMIVPEYAEAHNNLAVILHESGELAAAEEHYLTALRLRPSDPETNYNLALLAQG</sequence>
<dbReference type="RefSeq" id="WP_100000544.1">
    <property type="nucleotide sequence ID" value="NZ_MZMT01000049.1"/>
</dbReference>
<dbReference type="PROSITE" id="PS50005">
    <property type="entry name" value="TPR"/>
    <property type="match status" value="1"/>
</dbReference>
<dbReference type="Proteomes" id="UP000232163">
    <property type="component" value="Unassembled WGS sequence"/>
</dbReference>
<dbReference type="InterPro" id="IPR019734">
    <property type="entry name" value="TPR_rpt"/>
</dbReference>
<dbReference type="OrthoDB" id="9800698at2"/>
<protein>
    <submittedName>
        <fullName evidence="2">Uncharacterized protein</fullName>
    </submittedName>
</protein>
<gene>
    <name evidence="2" type="ORF">B5P45_20935</name>
</gene>
<dbReference type="Gene3D" id="1.25.40.10">
    <property type="entry name" value="Tetratricopeptide repeat domain"/>
    <property type="match status" value="1"/>
</dbReference>